<comment type="caution">
    <text evidence="1">The sequence shown here is derived from an EMBL/GenBank/DDBJ whole genome shotgun (WGS) entry which is preliminary data.</text>
</comment>
<accession>A0AAV8RMH4</accession>
<evidence type="ECO:0000313" key="2">
    <source>
        <dbReference type="Proteomes" id="UP001222027"/>
    </source>
</evidence>
<gene>
    <name evidence="1" type="ORF">OPV22_011896</name>
</gene>
<keyword evidence="2" id="KW-1185">Reference proteome</keyword>
<dbReference type="EMBL" id="JAQQAF010000003">
    <property type="protein sequence ID" value="KAJ8501344.1"/>
    <property type="molecule type" value="Genomic_DNA"/>
</dbReference>
<evidence type="ECO:0000313" key="1">
    <source>
        <dbReference type="EMBL" id="KAJ8501344.1"/>
    </source>
</evidence>
<dbReference type="Proteomes" id="UP001222027">
    <property type="component" value="Unassembled WGS sequence"/>
</dbReference>
<reference evidence="1 2" key="1">
    <citation type="submission" date="2022-12" db="EMBL/GenBank/DDBJ databases">
        <title>Chromosome-scale assembly of the Ensete ventricosum genome.</title>
        <authorList>
            <person name="Dussert Y."/>
            <person name="Stocks J."/>
            <person name="Wendawek A."/>
            <person name="Woldeyes F."/>
            <person name="Nichols R.A."/>
            <person name="Borrell J.S."/>
        </authorList>
    </citation>
    <scope>NUCLEOTIDE SEQUENCE [LARGE SCALE GENOMIC DNA]</scope>
    <source>
        <strain evidence="2">cv. Maze</strain>
        <tissue evidence="1">Seeds</tissue>
    </source>
</reference>
<protein>
    <submittedName>
        <fullName evidence="1">Uncharacterized protein</fullName>
    </submittedName>
</protein>
<name>A0AAV8RMH4_ENSVE</name>
<sequence length="139" mass="15796">MGSLTGLTCLLRRQFCLNAEYTTLNSSKNPKRSGPTLNETFHGCAALSVSTCEQKGQVSYGDNLSRCELCRCQKYYRCNRMKWFDWKKSKLVGVSPLSFWKMVYAIPGLDPMTSSLMIEVSKCSRQSGVRRLNIQKPFC</sequence>
<organism evidence="1 2">
    <name type="scientific">Ensete ventricosum</name>
    <name type="common">Abyssinian banana</name>
    <name type="synonym">Musa ensete</name>
    <dbReference type="NCBI Taxonomy" id="4639"/>
    <lineage>
        <taxon>Eukaryota</taxon>
        <taxon>Viridiplantae</taxon>
        <taxon>Streptophyta</taxon>
        <taxon>Embryophyta</taxon>
        <taxon>Tracheophyta</taxon>
        <taxon>Spermatophyta</taxon>
        <taxon>Magnoliopsida</taxon>
        <taxon>Liliopsida</taxon>
        <taxon>Zingiberales</taxon>
        <taxon>Musaceae</taxon>
        <taxon>Ensete</taxon>
    </lineage>
</organism>
<dbReference type="AlphaFoldDB" id="A0AAV8RMH4"/>
<proteinExistence type="predicted"/>